<gene>
    <name evidence="1" type="ORF">V8Q02_09440</name>
</gene>
<evidence type="ECO:0000313" key="1">
    <source>
        <dbReference type="EMBL" id="MEI1248248.1"/>
    </source>
</evidence>
<protein>
    <recommendedName>
        <fullName evidence="3">Response regulator</fullName>
    </recommendedName>
</protein>
<organism evidence="1 2">
    <name type="scientific">Rhizobium aouanii</name>
    <dbReference type="NCBI Taxonomy" id="3118145"/>
    <lineage>
        <taxon>Bacteria</taxon>
        <taxon>Pseudomonadati</taxon>
        <taxon>Pseudomonadota</taxon>
        <taxon>Alphaproteobacteria</taxon>
        <taxon>Hyphomicrobiales</taxon>
        <taxon>Rhizobiaceae</taxon>
        <taxon>Rhizobium/Agrobacterium group</taxon>
        <taxon>Rhizobium</taxon>
    </lineage>
</organism>
<dbReference type="RefSeq" id="WP_335912004.1">
    <property type="nucleotide sequence ID" value="NZ_JBAMYB010000004.1"/>
</dbReference>
<name>A0ABU8CH92_9HYPH</name>
<accession>A0ABU8CH92</accession>
<dbReference type="Proteomes" id="UP001531129">
    <property type="component" value="Unassembled WGS sequence"/>
</dbReference>
<proteinExistence type="predicted"/>
<evidence type="ECO:0008006" key="3">
    <source>
        <dbReference type="Google" id="ProtNLM"/>
    </source>
</evidence>
<comment type="caution">
    <text evidence="1">The sequence shown here is derived from an EMBL/GenBank/DDBJ whole genome shotgun (WGS) entry which is preliminary data.</text>
</comment>
<evidence type="ECO:0000313" key="2">
    <source>
        <dbReference type="Proteomes" id="UP001531129"/>
    </source>
</evidence>
<sequence length="226" mass="25773">MTELLYIDEEPAQGNMVIRAAVHSGFFAKENVDTVTPVADIDEMIDYILESKCKVLISDYRLGDKMLGIPYTGLDLINAFQKRFDGFPCFLTTNFVGDALNEHVEVNVIFPKSDLEPDKEKSELPFFHRVRAKIEERDVVTAAKEQRFQLLQNRMKIESLGAAEVQELLELDDFLEGMINKVDAVPRLLKQQALEPFDKLIDSAERLIERIELELAASQNPPEKKD</sequence>
<dbReference type="EMBL" id="JBAMYC010000004">
    <property type="protein sequence ID" value="MEI1248248.1"/>
    <property type="molecule type" value="Genomic_DNA"/>
</dbReference>
<reference evidence="1 2" key="1">
    <citation type="submission" date="2024-01" db="EMBL/GenBank/DDBJ databases">
        <title>Draft genome sequences of three bacterial strains isolated from Acacia saligna represent a potential new species within the genus Rhizobium.</title>
        <authorList>
            <person name="Tambong J.T."/>
            <person name="Mnasri B."/>
        </authorList>
    </citation>
    <scope>NUCLEOTIDE SEQUENCE [LARGE SCALE GENOMIC DNA]</scope>
    <source>
        <strain evidence="1 2">1AS12I</strain>
    </source>
</reference>
<keyword evidence="2" id="KW-1185">Reference proteome</keyword>